<accession>A0A5J4VYQ2</accession>
<evidence type="ECO:0000313" key="2">
    <source>
        <dbReference type="Proteomes" id="UP000324800"/>
    </source>
</evidence>
<dbReference type="AlphaFoldDB" id="A0A5J4VYQ2"/>
<evidence type="ECO:0000313" key="1">
    <source>
        <dbReference type="EMBL" id="KAA6387767.1"/>
    </source>
</evidence>
<dbReference type="EMBL" id="SNRW01004242">
    <property type="protein sequence ID" value="KAA6387767.1"/>
    <property type="molecule type" value="Genomic_DNA"/>
</dbReference>
<name>A0A5J4VYQ2_9EUKA</name>
<dbReference type="Proteomes" id="UP000324800">
    <property type="component" value="Unassembled WGS sequence"/>
</dbReference>
<sequence>MLAPGSSWQHPFFNILTNFPAPRRAQTTNVKEVNIQFQNKDSVVNFKCIQIMVGTGSGNRTGNQFLKIPGAGDTQRLGLTGKYRINLAKYFEQPNLQIHSSWKFVWMTILSTSLFSEANTTLQRPLEARFLFLYQFAEALRLKSVLI</sequence>
<proteinExistence type="predicted"/>
<gene>
    <name evidence="1" type="ORF">EZS28_016705</name>
</gene>
<comment type="caution">
    <text evidence="1">The sequence shown here is derived from an EMBL/GenBank/DDBJ whole genome shotgun (WGS) entry which is preliminary data.</text>
</comment>
<organism evidence="1 2">
    <name type="scientific">Streblomastix strix</name>
    <dbReference type="NCBI Taxonomy" id="222440"/>
    <lineage>
        <taxon>Eukaryota</taxon>
        <taxon>Metamonada</taxon>
        <taxon>Preaxostyla</taxon>
        <taxon>Oxymonadida</taxon>
        <taxon>Streblomastigidae</taxon>
        <taxon>Streblomastix</taxon>
    </lineage>
</organism>
<reference evidence="1 2" key="1">
    <citation type="submission" date="2019-03" db="EMBL/GenBank/DDBJ databases">
        <title>Single cell metagenomics reveals metabolic interactions within the superorganism composed of flagellate Streblomastix strix and complex community of Bacteroidetes bacteria on its surface.</title>
        <authorList>
            <person name="Treitli S.C."/>
            <person name="Kolisko M."/>
            <person name="Husnik F."/>
            <person name="Keeling P."/>
            <person name="Hampl V."/>
        </authorList>
    </citation>
    <scope>NUCLEOTIDE SEQUENCE [LARGE SCALE GENOMIC DNA]</scope>
    <source>
        <strain evidence="1">ST1C</strain>
    </source>
</reference>
<protein>
    <submittedName>
        <fullName evidence="1">Uncharacterized protein</fullName>
    </submittedName>
</protein>